<name>A0A0R0AB00_9GAMM</name>
<dbReference type="PANTHER" id="PTHR34039">
    <property type="entry name" value="UPF0102 PROTEIN YRAN"/>
    <property type="match status" value="1"/>
</dbReference>
<dbReference type="OrthoDB" id="9794876at2"/>
<dbReference type="PANTHER" id="PTHR34039:SF1">
    <property type="entry name" value="UPF0102 PROTEIN YRAN"/>
    <property type="match status" value="1"/>
</dbReference>
<dbReference type="RefSeq" id="WP_057648204.1">
    <property type="nucleotide sequence ID" value="NZ_LLXU01000108.1"/>
</dbReference>
<reference evidence="3 4" key="1">
    <citation type="submission" date="2015-10" db="EMBL/GenBank/DDBJ databases">
        <title>Genome sequencing and analysis of members of genus Stenotrophomonas.</title>
        <authorList>
            <person name="Patil P.P."/>
            <person name="Midha S."/>
            <person name="Patil P.B."/>
        </authorList>
    </citation>
    <scope>NUCLEOTIDE SEQUENCE [LARGE SCALE GENOMIC DNA]</scope>
    <source>
        <strain evidence="3 4">JCM 16536</strain>
    </source>
</reference>
<evidence type="ECO:0000256" key="1">
    <source>
        <dbReference type="ARBA" id="ARBA00006738"/>
    </source>
</evidence>
<dbReference type="InterPro" id="IPR011335">
    <property type="entry name" value="Restrct_endonuc-II-like"/>
</dbReference>
<evidence type="ECO:0000256" key="2">
    <source>
        <dbReference type="HAMAP-Rule" id="MF_00048"/>
    </source>
</evidence>
<evidence type="ECO:0000313" key="4">
    <source>
        <dbReference type="Proteomes" id="UP000051802"/>
    </source>
</evidence>
<dbReference type="NCBIfam" id="TIGR00252">
    <property type="entry name" value="YraN family protein"/>
    <property type="match status" value="1"/>
</dbReference>
<dbReference type="NCBIfam" id="NF009150">
    <property type="entry name" value="PRK12497.1-3"/>
    <property type="match status" value="1"/>
</dbReference>
<dbReference type="GO" id="GO:0003676">
    <property type="term" value="F:nucleic acid binding"/>
    <property type="evidence" value="ECO:0007669"/>
    <property type="project" value="InterPro"/>
</dbReference>
<protein>
    <recommendedName>
        <fullName evidence="2">UPF0102 protein ARC20_13980</fullName>
    </recommendedName>
</protein>
<gene>
    <name evidence="3" type="ORF">ARC20_13980</name>
</gene>
<organism evidence="3 4">
    <name type="scientific">Stenotrophomonas panacihumi</name>
    <dbReference type="NCBI Taxonomy" id="676599"/>
    <lineage>
        <taxon>Bacteria</taxon>
        <taxon>Pseudomonadati</taxon>
        <taxon>Pseudomonadota</taxon>
        <taxon>Gammaproteobacteria</taxon>
        <taxon>Lysobacterales</taxon>
        <taxon>Lysobacteraceae</taxon>
        <taxon>Stenotrophomonas</taxon>
    </lineage>
</organism>
<accession>A0A0R0AB00</accession>
<dbReference type="STRING" id="676599.ARC20_13980"/>
<dbReference type="Proteomes" id="UP000051802">
    <property type="component" value="Unassembled WGS sequence"/>
</dbReference>
<dbReference type="HAMAP" id="MF_00048">
    <property type="entry name" value="UPF0102"/>
    <property type="match status" value="1"/>
</dbReference>
<dbReference type="InterPro" id="IPR003509">
    <property type="entry name" value="UPF0102_YraN-like"/>
</dbReference>
<comment type="caution">
    <text evidence="3">The sequence shown here is derived from an EMBL/GenBank/DDBJ whole genome shotgun (WGS) entry which is preliminary data.</text>
</comment>
<proteinExistence type="inferred from homology"/>
<dbReference type="Pfam" id="PF02021">
    <property type="entry name" value="UPF0102"/>
    <property type="match status" value="1"/>
</dbReference>
<dbReference type="AlphaFoldDB" id="A0A0R0AB00"/>
<dbReference type="Gene3D" id="3.40.1350.10">
    <property type="match status" value="1"/>
</dbReference>
<dbReference type="SUPFAM" id="SSF52980">
    <property type="entry name" value="Restriction endonuclease-like"/>
    <property type="match status" value="1"/>
</dbReference>
<evidence type="ECO:0000313" key="3">
    <source>
        <dbReference type="EMBL" id="KRG39274.1"/>
    </source>
</evidence>
<dbReference type="InterPro" id="IPR011856">
    <property type="entry name" value="tRNA_endonuc-like_dom_sf"/>
</dbReference>
<keyword evidence="4" id="KW-1185">Reference proteome</keyword>
<comment type="similarity">
    <text evidence="1 2">Belongs to the UPF0102 family.</text>
</comment>
<dbReference type="EMBL" id="LLXU01000108">
    <property type="protein sequence ID" value="KRG39274.1"/>
    <property type="molecule type" value="Genomic_DNA"/>
</dbReference>
<sequence length="122" mass="13725">MKIDRRTRGATVEAAARAHLLAAGLADIATNARYRPGELDLVMRDGDTLVFVEVRYRRDASFGGGAASIDLRKRRKLVMAAQLFLAMHPTWAQQPCRFDVVEAEGEPPRLRWLRDAFRADDT</sequence>